<gene>
    <name evidence="1" type="ORF">OXU80_06725</name>
</gene>
<reference evidence="1" key="1">
    <citation type="submission" date="2022-11" db="EMBL/GenBank/DDBJ databases">
        <title>beta-Carotene-producing bacterium, Jeongeuplla avenae sp. nov., alleviates the salt stress of Arabidopsis seedlings.</title>
        <authorList>
            <person name="Jiang L."/>
            <person name="Lee J."/>
        </authorList>
    </citation>
    <scope>NUCLEOTIDE SEQUENCE</scope>
    <source>
        <strain evidence="1">DY_R2A_6</strain>
    </source>
</reference>
<evidence type="ECO:0000313" key="2">
    <source>
        <dbReference type="Proteomes" id="UP001163223"/>
    </source>
</evidence>
<evidence type="ECO:0000313" key="1">
    <source>
        <dbReference type="EMBL" id="WAJ29905.1"/>
    </source>
</evidence>
<protein>
    <submittedName>
        <fullName evidence="1">Uncharacterized protein</fullName>
    </submittedName>
</protein>
<dbReference type="EMBL" id="CP113520">
    <property type="protein sequence ID" value="WAJ29905.1"/>
    <property type="molecule type" value="Genomic_DNA"/>
</dbReference>
<accession>A0ACD4NSG2</accession>
<keyword evidence="2" id="KW-1185">Reference proteome</keyword>
<proteinExistence type="predicted"/>
<organism evidence="1 2">
    <name type="scientific">Antarcticirhabdus aurantiaca</name>
    <dbReference type="NCBI Taxonomy" id="2606717"/>
    <lineage>
        <taxon>Bacteria</taxon>
        <taxon>Pseudomonadati</taxon>
        <taxon>Pseudomonadota</taxon>
        <taxon>Alphaproteobacteria</taxon>
        <taxon>Hyphomicrobiales</taxon>
        <taxon>Aurantimonadaceae</taxon>
        <taxon>Antarcticirhabdus</taxon>
    </lineage>
</organism>
<sequence>MTDAPPDEDAAPDGAPFSRIRISVPAWGIAAVALAALAAAILPPVAENGLVALLDDRAQGVDPIVTGTAAVASQRRYTVRRSVLRSAGETCTVFANGRAHGAC</sequence>
<name>A0ACD4NSG2_9HYPH</name>
<dbReference type="Proteomes" id="UP001163223">
    <property type="component" value="Chromosome"/>
</dbReference>